<protein>
    <submittedName>
        <fullName evidence="2">Uncharacterized protein</fullName>
    </submittedName>
</protein>
<dbReference type="EMBL" id="RKLN01000003">
    <property type="protein sequence ID" value="RVW03184.1"/>
    <property type="molecule type" value="Genomic_DNA"/>
</dbReference>
<dbReference type="AlphaFoldDB" id="A0A3S3BK04"/>
<dbReference type="Gene3D" id="3.40.50.1220">
    <property type="entry name" value="TPP-binding domain"/>
    <property type="match status" value="1"/>
</dbReference>
<reference evidence="2 3" key="1">
    <citation type="submission" date="2018-11" db="EMBL/GenBank/DDBJ databases">
        <title>Rhodococcus spongicola sp. nov. and Rhodococcus xishaensis sp. nov. from marine sponges.</title>
        <authorList>
            <person name="Li L."/>
            <person name="Lin H.W."/>
        </authorList>
    </citation>
    <scope>NUCLEOTIDE SEQUENCE [LARGE SCALE GENOMIC DNA]</scope>
    <source>
        <strain evidence="2 3">LHW50502</strain>
    </source>
</reference>
<dbReference type="Pfam" id="PF13289">
    <property type="entry name" value="SIR2_2"/>
    <property type="match status" value="1"/>
</dbReference>
<organism evidence="2 3">
    <name type="scientific">Rhodococcus spongiicola</name>
    <dbReference type="NCBI Taxonomy" id="2487352"/>
    <lineage>
        <taxon>Bacteria</taxon>
        <taxon>Bacillati</taxon>
        <taxon>Actinomycetota</taxon>
        <taxon>Actinomycetes</taxon>
        <taxon>Mycobacteriales</taxon>
        <taxon>Nocardiaceae</taxon>
        <taxon>Rhodococcus</taxon>
    </lineage>
</organism>
<proteinExistence type="predicted"/>
<keyword evidence="1" id="KW-1133">Transmembrane helix</keyword>
<name>A0A3S3BK04_9NOCA</name>
<accession>A0A3S3BK04</accession>
<dbReference type="SUPFAM" id="SSF52467">
    <property type="entry name" value="DHS-like NAD/FAD-binding domain"/>
    <property type="match status" value="1"/>
</dbReference>
<evidence type="ECO:0000256" key="1">
    <source>
        <dbReference type="SAM" id="Phobius"/>
    </source>
</evidence>
<keyword evidence="3" id="KW-1185">Reference proteome</keyword>
<sequence length="588" mass="66162">MHSSPGVYALLVGSGISVGSGVATGWDVIQALVRKMAAVATPGRALGSDFDVETWWNTTHPGIELGYDSVLEASTLTAAERRRVLEPFFLPTAEDLEAGRKVPAAAHQAIAQLVKRGTVRVVVTTNFDDLIEKALDEIGAPYQVIATPSAIEGSEALRHSACTVIKVHGDYSRIDVLNTADELAGYHQDLDGLLDQVFDEYGLLVCGWSADWDTALVDAIRRAPARRYPLYWATRGDLGGNANELIGQRRGMIVPITDADRFFTTLAERLGTLDRMANPPLTLDFAVGQLKRCLPDPVRRLDLRDLFDQEILRLRDILSERPLSPETNEVDWGRELDGLSAHVDIINHLLAHGIILDNTRDHDDLWIWVIEQLMRACPHLSGGRFGPDWQRMLHYPAWLALMTASFAAVYAKRDDLLIRLFREPTVHDFGTYDDNGEQEPEAPASKVLYDYQLFSETISENLYPETDAACQVRKHTKDRMRPIFLRIVGNPSSFDFLGLRSEYRIALIQASLGATTSIIPHHVTYHPVIEYTCHRFQFGIEGKWKMHEDFTATADQQRWVRGLDLDSDKEFETLRNQLRDEAHLQKWG</sequence>
<gene>
    <name evidence="2" type="ORF">EF834_08360</name>
</gene>
<comment type="caution">
    <text evidence="2">The sequence shown here is derived from an EMBL/GenBank/DDBJ whole genome shotgun (WGS) entry which is preliminary data.</text>
</comment>
<dbReference type="Proteomes" id="UP000284333">
    <property type="component" value="Unassembled WGS sequence"/>
</dbReference>
<evidence type="ECO:0000313" key="3">
    <source>
        <dbReference type="Proteomes" id="UP000284333"/>
    </source>
</evidence>
<evidence type="ECO:0000313" key="2">
    <source>
        <dbReference type="EMBL" id="RVW03184.1"/>
    </source>
</evidence>
<dbReference type="InterPro" id="IPR029035">
    <property type="entry name" value="DHS-like_NAD/FAD-binding_dom"/>
</dbReference>
<keyword evidence="1" id="KW-0472">Membrane</keyword>
<keyword evidence="1" id="KW-0812">Transmembrane</keyword>
<feature type="transmembrane region" description="Helical" evidence="1">
    <location>
        <begin position="6"/>
        <end position="26"/>
    </location>
</feature>